<sequence>MYSDIPESLTASLFPKTFPSQHPSHLQFHLSLPPLRQAETDKIEETDDVDNEWPEVWE</sequence>
<dbReference type="EMBL" id="KN835399">
    <property type="protein sequence ID" value="KIK38338.1"/>
    <property type="molecule type" value="Genomic_DNA"/>
</dbReference>
<dbReference type="Proteomes" id="UP000054485">
    <property type="component" value="Unassembled WGS sequence"/>
</dbReference>
<organism evidence="1 2">
    <name type="scientific">Suillus luteus UH-Slu-Lm8-n1</name>
    <dbReference type="NCBI Taxonomy" id="930992"/>
    <lineage>
        <taxon>Eukaryota</taxon>
        <taxon>Fungi</taxon>
        <taxon>Dikarya</taxon>
        <taxon>Basidiomycota</taxon>
        <taxon>Agaricomycotina</taxon>
        <taxon>Agaricomycetes</taxon>
        <taxon>Agaricomycetidae</taxon>
        <taxon>Boletales</taxon>
        <taxon>Suillineae</taxon>
        <taxon>Suillaceae</taxon>
        <taxon>Suillus</taxon>
    </lineage>
</organism>
<dbReference type="HOGENOM" id="CLU_2980648_0_0_1"/>
<proteinExistence type="predicted"/>
<evidence type="ECO:0000313" key="1">
    <source>
        <dbReference type="EMBL" id="KIK38338.1"/>
    </source>
</evidence>
<name>A0A0D0B335_9AGAM</name>
<accession>A0A0D0B335</accession>
<protein>
    <submittedName>
        <fullName evidence="1">Unplaced genomic scaffold CY34scaffold_268, whole genome shotgun sequence</fullName>
    </submittedName>
</protein>
<gene>
    <name evidence="1" type="ORF">CY34DRAFT_809470</name>
</gene>
<dbReference type="AlphaFoldDB" id="A0A0D0B335"/>
<dbReference type="InParanoid" id="A0A0D0B335"/>
<keyword evidence="2" id="KW-1185">Reference proteome</keyword>
<reference evidence="2" key="2">
    <citation type="submission" date="2015-01" db="EMBL/GenBank/DDBJ databases">
        <title>Evolutionary Origins and Diversification of the Mycorrhizal Mutualists.</title>
        <authorList>
            <consortium name="DOE Joint Genome Institute"/>
            <consortium name="Mycorrhizal Genomics Consortium"/>
            <person name="Kohler A."/>
            <person name="Kuo A."/>
            <person name="Nagy L.G."/>
            <person name="Floudas D."/>
            <person name="Copeland A."/>
            <person name="Barry K.W."/>
            <person name="Cichocki N."/>
            <person name="Veneault-Fourrey C."/>
            <person name="LaButti K."/>
            <person name="Lindquist E.A."/>
            <person name="Lipzen A."/>
            <person name="Lundell T."/>
            <person name="Morin E."/>
            <person name="Murat C."/>
            <person name="Riley R."/>
            <person name="Ohm R."/>
            <person name="Sun H."/>
            <person name="Tunlid A."/>
            <person name="Henrissat B."/>
            <person name="Grigoriev I.V."/>
            <person name="Hibbett D.S."/>
            <person name="Martin F."/>
        </authorList>
    </citation>
    <scope>NUCLEOTIDE SEQUENCE [LARGE SCALE GENOMIC DNA]</scope>
    <source>
        <strain evidence="2">UH-Slu-Lm8-n1</strain>
    </source>
</reference>
<reference evidence="1 2" key="1">
    <citation type="submission" date="2014-04" db="EMBL/GenBank/DDBJ databases">
        <authorList>
            <consortium name="DOE Joint Genome Institute"/>
            <person name="Kuo A."/>
            <person name="Ruytinx J."/>
            <person name="Rineau F."/>
            <person name="Colpaert J."/>
            <person name="Kohler A."/>
            <person name="Nagy L.G."/>
            <person name="Floudas D."/>
            <person name="Copeland A."/>
            <person name="Barry K.W."/>
            <person name="Cichocki N."/>
            <person name="Veneault-Fourrey C."/>
            <person name="LaButti K."/>
            <person name="Lindquist E.A."/>
            <person name="Lipzen A."/>
            <person name="Lundell T."/>
            <person name="Morin E."/>
            <person name="Murat C."/>
            <person name="Sun H."/>
            <person name="Tunlid A."/>
            <person name="Henrissat B."/>
            <person name="Grigoriev I.V."/>
            <person name="Hibbett D.S."/>
            <person name="Martin F."/>
            <person name="Nordberg H.P."/>
            <person name="Cantor M.N."/>
            <person name="Hua S.X."/>
        </authorList>
    </citation>
    <scope>NUCLEOTIDE SEQUENCE [LARGE SCALE GENOMIC DNA]</scope>
    <source>
        <strain evidence="1 2">UH-Slu-Lm8-n1</strain>
    </source>
</reference>
<evidence type="ECO:0000313" key="2">
    <source>
        <dbReference type="Proteomes" id="UP000054485"/>
    </source>
</evidence>